<feature type="compositionally biased region" description="Low complexity" evidence="9">
    <location>
        <begin position="57"/>
        <end position="70"/>
    </location>
</feature>
<evidence type="ECO:0000256" key="3">
    <source>
        <dbReference type="ARBA" id="ARBA00023015"/>
    </source>
</evidence>
<dbReference type="SMART" id="SM00415">
    <property type="entry name" value="HSF"/>
    <property type="match status" value="1"/>
</dbReference>
<feature type="compositionally biased region" description="Basic and acidic residues" evidence="9">
    <location>
        <begin position="11"/>
        <end position="21"/>
    </location>
</feature>
<dbReference type="InterPro" id="IPR036388">
    <property type="entry name" value="WH-like_DNA-bd_sf"/>
</dbReference>
<dbReference type="SUPFAM" id="SSF46785">
    <property type="entry name" value="Winged helix' DNA-binding domain"/>
    <property type="match status" value="1"/>
</dbReference>
<dbReference type="FunFam" id="1.10.10.10:FF:000027">
    <property type="entry name" value="Heat shock transcription factor 1"/>
    <property type="match status" value="1"/>
</dbReference>
<evidence type="ECO:0000256" key="2">
    <source>
        <dbReference type="ARBA" id="ARBA00006403"/>
    </source>
</evidence>
<evidence type="ECO:0000259" key="10">
    <source>
        <dbReference type="SMART" id="SM00415"/>
    </source>
</evidence>
<keyword evidence="4" id="KW-0238">DNA-binding</keyword>
<accession>A0A8S1F9E7</accession>
<dbReference type="OrthoDB" id="60033at2759"/>
<dbReference type="Gene3D" id="1.10.10.10">
    <property type="entry name" value="Winged helix-like DNA-binding domain superfamily/Winged helix DNA-binding domain"/>
    <property type="match status" value="1"/>
</dbReference>
<keyword evidence="12" id="KW-1185">Reference proteome</keyword>
<evidence type="ECO:0000256" key="9">
    <source>
        <dbReference type="SAM" id="MobiDB-lite"/>
    </source>
</evidence>
<sequence length="693" mass="77409">MCSWPGLVSAHRSDDGDDDRVRVFSTGRKMNQNGANMLPNRVPKVETNQSRRIANGQPASSVQQQQPSQVINGRRGNSNGVSIEEVPSAQYIDNINGQAPKYDEEKLPLFLIKLWNIVEDPTIQSIVHWDESGASFHIADPYSFCRNVLPHYFKHNNLNSLIRQLNMYGFRKMTPLNQGGLTRTESDQDHLEFSHPYFVQGHPELLVHIKRKQSTRTEDKNMSVQTQQNLDLLMSEVRTLREKHRNMEAKMNSLTKENRQLWDQMSNMRQQHNRQAAVVKKLFHFLVSMVQPNLSKRVAKRGVLAIDEYPGSSSPTPKRARPDGQGPSAPAQYSANSNAVNANPLTSNNFCEMLEALQRELQEPPVRRFSNNAGPLIADVTDEFGSSPGAASRGNSFSDVNGEIVGNGVGVTTYSGPSSREVSPSPNVVTPQSKPSPEPTNALTFEQQFGNQVSSGPYLGSGPLLPEPTYKPPVTQKMANQMIDSNINRKQPKRSFKNQNQYAGNATVYQPTGQIVQHNPNVQGSLMYEPQNQVALQKRDVDPIDPKSNLNSLNYDHQESYSPSLVMSPTLERQISQELQEYLNGVDFSIENCRDLINAHDWDNFGDNLEEDYSKYEQNGPQQLALEHMPKNDGLGQNIDPQMQMVSPAIGDLNGFDPFAEGGYPSVPVDQEQVDQYPTTPVLLTPGSSPSRM</sequence>
<gene>
    <name evidence="11" type="ORF">CBOVIS_LOCUS10422</name>
</gene>
<feature type="region of interest" description="Disordered" evidence="9">
    <location>
        <begin position="308"/>
        <end position="341"/>
    </location>
</feature>
<comment type="subcellular location">
    <subcellularLocation>
        <location evidence="1">Nucleus</location>
    </subcellularLocation>
</comment>
<evidence type="ECO:0000256" key="6">
    <source>
        <dbReference type="ARBA" id="ARBA00023242"/>
    </source>
</evidence>
<dbReference type="GO" id="GO:0043565">
    <property type="term" value="F:sequence-specific DNA binding"/>
    <property type="evidence" value="ECO:0007669"/>
    <property type="project" value="InterPro"/>
</dbReference>
<feature type="compositionally biased region" description="Polar residues" evidence="9">
    <location>
        <begin position="331"/>
        <end position="341"/>
    </location>
</feature>
<feature type="region of interest" description="Disordered" evidence="9">
    <location>
        <begin position="1"/>
        <end position="21"/>
    </location>
</feature>
<dbReference type="PANTHER" id="PTHR10015:SF427">
    <property type="entry name" value="HEAT SHOCK FACTOR PROTEIN"/>
    <property type="match status" value="1"/>
</dbReference>
<dbReference type="InterPro" id="IPR000232">
    <property type="entry name" value="HSF_DNA-bd"/>
</dbReference>
<reference evidence="11 12" key="1">
    <citation type="submission" date="2020-04" db="EMBL/GenBank/DDBJ databases">
        <authorList>
            <person name="Laetsch R D."/>
            <person name="Stevens L."/>
            <person name="Kumar S."/>
            <person name="Blaxter L. M."/>
        </authorList>
    </citation>
    <scope>NUCLEOTIDE SEQUENCE [LARGE SCALE GENOMIC DNA]</scope>
</reference>
<dbReference type="InterPro" id="IPR036390">
    <property type="entry name" value="WH_DNA-bd_sf"/>
</dbReference>
<comment type="caution">
    <text evidence="11">The sequence shown here is derived from an EMBL/GenBank/DDBJ whole genome shotgun (WGS) entry which is preliminary data.</text>
</comment>
<evidence type="ECO:0000256" key="8">
    <source>
        <dbReference type="SAM" id="Coils"/>
    </source>
</evidence>
<keyword evidence="6" id="KW-0539">Nucleus</keyword>
<organism evidence="11 12">
    <name type="scientific">Caenorhabditis bovis</name>
    <dbReference type="NCBI Taxonomy" id="2654633"/>
    <lineage>
        <taxon>Eukaryota</taxon>
        <taxon>Metazoa</taxon>
        <taxon>Ecdysozoa</taxon>
        <taxon>Nematoda</taxon>
        <taxon>Chromadorea</taxon>
        <taxon>Rhabditida</taxon>
        <taxon>Rhabditina</taxon>
        <taxon>Rhabditomorpha</taxon>
        <taxon>Rhabditoidea</taxon>
        <taxon>Rhabditidae</taxon>
        <taxon>Peloderinae</taxon>
        <taxon>Caenorhabditis</taxon>
    </lineage>
</organism>
<evidence type="ECO:0000256" key="1">
    <source>
        <dbReference type="ARBA" id="ARBA00004123"/>
    </source>
</evidence>
<comment type="similarity">
    <text evidence="2 7">Belongs to the HSF family.</text>
</comment>
<evidence type="ECO:0000256" key="7">
    <source>
        <dbReference type="RuleBase" id="RU004020"/>
    </source>
</evidence>
<dbReference type="PANTHER" id="PTHR10015">
    <property type="entry name" value="HEAT SHOCK TRANSCRIPTION FACTOR"/>
    <property type="match status" value="1"/>
</dbReference>
<dbReference type="Pfam" id="PF00447">
    <property type="entry name" value="HSF_DNA-bind"/>
    <property type="match status" value="1"/>
</dbReference>
<evidence type="ECO:0000313" key="12">
    <source>
        <dbReference type="Proteomes" id="UP000494206"/>
    </source>
</evidence>
<dbReference type="PRINTS" id="PR00056">
    <property type="entry name" value="HSFDOMAIN"/>
</dbReference>
<proteinExistence type="inferred from homology"/>
<feature type="coiled-coil region" evidence="8">
    <location>
        <begin position="230"/>
        <end position="257"/>
    </location>
</feature>
<keyword evidence="5" id="KW-0804">Transcription</keyword>
<feature type="region of interest" description="Disordered" evidence="9">
    <location>
        <begin position="415"/>
        <end position="440"/>
    </location>
</feature>
<dbReference type="Proteomes" id="UP000494206">
    <property type="component" value="Unassembled WGS sequence"/>
</dbReference>
<protein>
    <recommendedName>
        <fullName evidence="10">HSF-type DNA-binding domain-containing protein</fullName>
    </recommendedName>
</protein>
<name>A0A8S1F9E7_9PELO</name>
<feature type="region of interest" description="Disordered" evidence="9">
    <location>
        <begin position="47"/>
        <end position="79"/>
    </location>
</feature>
<dbReference type="AlphaFoldDB" id="A0A8S1F9E7"/>
<dbReference type="GO" id="GO:0003700">
    <property type="term" value="F:DNA-binding transcription factor activity"/>
    <property type="evidence" value="ECO:0007669"/>
    <property type="project" value="InterPro"/>
</dbReference>
<evidence type="ECO:0000313" key="11">
    <source>
        <dbReference type="EMBL" id="CAB3408673.1"/>
    </source>
</evidence>
<feature type="domain" description="HSF-type DNA-binding" evidence="10">
    <location>
        <begin position="106"/>
        <end position="212"/>
    </location>
</feature>
<keyword evidence="8" id="KW-0175">Coiled coil</keyword>
<evidence type="ECO:0000256" key="5">
    <source>
        <dbReference type="ARBA" id="ARBA00023163"/>
    </source>
</evidence>
<keyword evidence="3" id="KW-0805">Transcription regulation</keyword>
<dbReference type="GO" id="GO:0005634">
    <property type="term" value="C:nucleus"/>
    <property type="evidence" value="ECO:0007669"/>
    <property type="project" value="UniProtKB-SubCell"/>
</dbReference>
<dbReference type="EMBL" id="CADEPM010000007">
    <property type="protein sequence ID" value="CAB3408673.1"/>
    <property type="molecule type" value="Genomic_DNA"/>
</dbReference>
<evidence type="ECO:0000256" key="4">
    <source>
        <dbReference type="ARBA" id="ARBA00023125"/>
    </source>
</evidence>